<keyword evidence="5 18" id="KW-0812">Transmembrane</keyword>
<accession>A0A7S0AWG7</accession>
<comment type="similarity">
    <text evidence="2">Belongs to the TMEM175 family.</text>
</comment>
<gene>
    <name evidence="19" type="ORF">MPOL1434_LOCUS8688</name>
</gene>
<feature type="region of interest" description="Disordered" evidence="17">
    <location>
        <begin position="1"/>
        <end position="53"/>
    </location>
</feature>
<keyword evidence="11" id="KW-0407">Ion channel</keyword>
<protein>
    <recommendedName>
        <fullName evidence="15">Endosomal/lysosomal proton channel TMEM175</fullName>
    </recommendedName>
    <alternativeName>
        <fullName evidence="16">Potassium channel TMEM175</fullName>
    </alternativeName>
    <alternativeName>
        <fullName evidence="13">Transmembrane protein 175</fullName>
    </alternativeName>
</protein>
<sequence>MPGKTPSISDGGESEEAAAVPPNSDENQEKATSPCPPNESSDAPSPSGPAVANSSSVDKEMVLTYHEAERFITFTDAVVAIAMTLLILPLMEAAADIAEEGEEGEKMTVEDFFSSNKHKVGSFFISFWVVSMFWVWHDKLVRCVGRFSRLLLTLNFLWMMGIVCLPVATSLLTATPDDDQLGLIVYIGTMLWTTVVGGVMVHVMRRDRRIWKGERGPGRLAVITNLTHVVLMLVALLISIYSKVAGAYSLIILAAEPIVMKLVERRWPELR</sequence>
<dbReference type="PANTHER" id="PTHR31462">
    <property type="entry name" value="ENDOSOMAL/LYSOSOMAL POTASSIUM CHANNEL TMEM175"/>
    <property type="match status" value="1"/>
</dbReference>
<evidence type="ECO:0000313" key="19">
    <source>
        <dbReference type="EMBL" id="CAD8375821.1"/>
    </source>
</evidence>
<comment type="catalytic activity">
    <reaction evidence="12">
        <text>H(+)(in) = H(+)(out)</text>
        <dbReference type="Rhea" id="RHEA:34979"/>
        <dbReference type="ChEBI" id="CHEBI:15378"/>
    </reaction>
</comment>
<evidence type="ECO:0000256" key="18">
    <source>
        <dbReference type="SAM" id="Phobius"/>
    </source>
</evidence>
<evidence type="ECO:0000256" key="1">
    <source>
        <dbReference type="ARBA" id="ARBA00004141"/>
    </source>
</evidence>
<evidence type="ECO:0000256" key="8">
    <source>
        <dbReference type="ARBA" id="ARBA00022989"/>
    </source>
</evidence>
<keyword evidence="8 18" id="KW-1133">Transmembrane helix</keyword>
<evidence type="ECO:0000256" key="6">
    <source>
        <dbReference type="ARBA" id="ARBA00022826"/>
    </source>
</evidence>
<keyword evidence="4" id="KW-0633">Potassium transport</keyword>
<evidence type="ECO:0000256" key="13">
    <source>
        <dbReference type="ARBA" id="ARBA00030477"/>
    </source>
</evidence>
<feature type="transmembrane region" description="Helical" evidence="18">
    <location>
        <begin position="222"/>
        <end position="241"/>
    </location>
</feature>
<evidence type="ECO:0000256" key="11">
    <source>
        <dbReference type="ARBA" id="ARBA00023303"/>
    </source>
</evidence>
<keyword evidence="6" id="KW-0631">Potassium channel</keyword>
<proteinExistence type="inferred from homology"/>
<feature type="transmembrane region" description="Helical" evidence="18">
    <location>
        <begin position="247"/>
        <end position="263"/>
    </location>
</feature>
<dbReference type="GO" id="GO:0015252">
    <property type="term" value="F:proton channel activity"/>
    <property type="evidence" value="ECO:0007669"/>
    <property type="project" value="InterPro"/>
</dbReference>
<dbReference type="GO" id="GO:0005267">
    <property type="term" value="F:potassium channel activity"/>
    <property type="evidence" value="ECO:0007669"/>
    <property type="project" value="UniProtKB-KW"/>
</dbReference>
<dbReference type="GO" id="GO:0016020">
    <property type="term" value="C:membrane"/>
    <property type="evidence" value="ECO:0007669"/>
    <property type="project" value="UniProtKB-SubCell"/>
</dbReference>
<evidence type="ECO:0000256" key="16">
    <source>
        <dbReference type="ARBA" id="ARBA00044317"/>
    </source>
</evidence>
<name>A0A7S0AWG7_9STRA</name>
<evidence type="ECO:0000256" key="5">
    <source>
        <dbReference type="ARBA" id="ARBA00022692"/>
    </source>
</evidence>
<evidence type="ECO:0000256" key="17">
    <source>
        <dbReference type="SAM" id="MobiDB-lite"/>
    </source>
</evidence>
<feature type="transmembrane region" description="Helical" evidence="18">
    <location>
        <begin position="120"/>
        <end position="137"/>
    </location>
</feature>
<evidence type="ECO:0000256" key="15">
    <source>
        <dbReference type="ARBA" id="ARBA00034544"/>
    </source>
</evidence>
<organism evidence="19">
    <name type="scientific">Minutocellus polymorphus</name>
    <dbReference type="NCBI Taxonomy" id="265543"/>
    <lineage>
        <taxon>Eukaryota</taxon>
        <taxon>Sar</taxon>
        <taxon>Stramenopiles</taxon>
        <taxon>Ochrophyta</taxon>
        <taxon>Bacillariophyta</taxon>
        <taxon>Mediophyceae</taxon>
        <taxon>Cymatosirophycidae</taxon>
        <taxon>Cymatosirales</taxon>
        <taxon>Cymatosiraceae</taxon>
        <taxon>Minutocellus</taxon>
    </lineage>
</organism>
<evidence type="ECO:0000256" key="7">
    <source>
        <dbReference type="ARBA" id="ARBA00022958"/>
    </source>
</evidence>
<dbReference type="PANTHER" id="PTHR31462:SF5">
    <property type="entry name" value="ENDOSOMAL_LYSOSOMAL PROTON CHANNEL TMEM175"/>
    <property type="match status" value="1"/>
</dbReference>
<keyword evidence="7" id="KW-0630">Potassium</keyword>
<reference evidence="19" key="1">
    <citation type="submission" date="2021-01" db="EMBL/GenBank/DDBJ databases">
        <authorList>
            <person name="Corre E."/>
            <person name="Pelletier E."/>
            <person name="Niang G."/>
            <person name="Scheremetjew M."/>
            <person name="Finn R."/>
            <person name="Kale V."/>
            <person name="Holt S."/>
            <person name="Cochrane G."/>
            <person name="Meng A."/>
            <person name="Brown T."/>
            <person name="Cohen L."/>
        </authorList>
    </citation>
    <scope>NUCLEOTIDE SEQUENCE</scope>
    <source>
        <strain evidence="19">CCMP3303</strain>
    </source>
</reference>
<dbReference type="InterPro" id="IPR010617">
    <property type="entry name" value="TMEM175-like"/>
</dbReference>
<evidence type="ECO:0000256" key="10">
    <source>
        <dbReference type="ARBA" id="ARBA00023136"/>
    </source>
</evidence>
<keyword evidence="3" id="KW-0813">Transport</keyword>
<comment type="subcellular location">
    <subcellularLocation>
        <location evidence="1">Membrane</location>
        <topology evidence="1">Multi-pass membrane protein</topology>
    </subcellularLocation>
</comment>
<evidence type="ECO:0000256" key="4">
    <source>
        <dbReference type="ARBA" id="ARBA00022538"/>
    </source>
</evidence>
<keyword evidence="9" id="KW-0406">Ion transport</keyword>
<feature type="transmembrane region" description="Helical" evidence="18">
    <location>
        <begin position="181"/>
        <end position="201"/>
    </location>
</feature>
<dbReference type="EMBL" id="HBEJ01014821">
    <property type="protein sequence ID" value="CAD8375821.1"/>
    <property type="molecule type" value="Transcribed_RNA"/>
</dbReference>
<feature type="transmembrane region" description="Helical" evidence="18">
    <location>
        <begin position="149"/>
        <end position="169"/>
    </location>
</feature>
<dbReference type="Pfam" id="PF06736">
    <property type="entry name" value="TMEM175"/>
    <property type="match status" value="1"/>
</dbReference>
<evidence type="ECO:0000256" key="12">
    <source>
        <dbReference type="ARBA" id="ARBA00024169"/>
    </source>
</evidence>
<dbReference type="AlphaFoldDB" id="A0A7S0AWG7"/>
<evidence type="ECO:0000256" key="9">
    <source>
        <dbReference type="ARBA" id="ARBA00023065"/>
    </source>
</evidence>
<comment type="catalytic activity">
    <reaction evidence="14">
        <text>K(+)(in) = K(+)(out)</text>
        <dbReference type="Rhea" id="RHEA:29463"/>
        <dbReference type="ChEBI" id="CHEBI:29103"/>
    </reaction>
</comment>
<evidence type="ECO:0000256" key="2">
    <source>
        <dbReference type="ARBA" id="ARBA00006920"/>
    </source>
</evidence>
<evidence type="ECO:0000256" key="14">
    <source>
        <dbReference type="ARBA" id="ARBA00034430"/>
    </source>
</evidence>
<feature type="transmembrane region" description="Helical" evidence="18">
    <location>
        <begin position="71"/>
        <end position="91"/>
    </location>
</feature>
<evidence type="ECO:0000256" key="3">
    <source>
        <dbReference type="ARBA" id="ARBA00022448"/>
    </source>
</evidence>
<keyword evidence="10 18" id="KW-0472">Membrane</keyword>